<proteinExistence type="predicted"/>
<dbReference type="HOGENOM" id="CLU_2976221_0_0_5"/>
<reference evidence="1 2" key="1">
    <citation type="journal article" date="2000" name="DNA Res.">
        <title>Complete genome structure of the nitrogen-fixing symbiotic bacterium Mesorhizobium loti.</title>
        <authorList>
            <person name="Kaneko T."/>
            <person name="Nakamura Y."/>
            <person name="Sato S."/>
            <person name="Asamizu E."/>
            <person name="Kato T."/>
            <person name="Sasamoto S."/>
            <person name="Watanabe A."/>
            <person name="Idesawa K."/>
            <person name="Ishikawa A."/>
            <person name="Kawashima K."/>
            <person name="Kimura T."/>
            <person name="Kishida Y."/>
            <person name="Kiyokawa C."/>
            <person name="Kohara M."/>
            <person name="Matsumoto M."/>
            <person name="Matsuno A."/>
            <person name="Mochizuki Y."/>
            <person name="Nakayama S."/>
            <person name="Nakazaki N."/>
            <person name="Shimpo S."/>
            <person name="Sugimoto M."/>
            <person name="Takeuchi C."/>
            <person name="Yamada M."/>
            <person name="Tabata S."/>
        </authorList>
    </citation>
    <scope>NUCLEOTIDE SEQUENCE [LARGE SCALE GENOMIC DNA]</scope>
    <source>
        <strain evidence="2">LMG 29417 / CECT 9101 / MAFF 303099</strain>
    </source>
</reference>
<evidence type="ECO:0000313" key="1">
    <source>
        <dbReference type="EMBL" id="BAB48129.1"/>
    </source>
</evidence>
<dbReference type="Proteomes" id="UP000000552">
    <property type="component" value="Chromosome"/>
</dbReference>
<gene>
    <name evidence="1" type="ordered locus">msl0567</name>
</gene>
<protein>
    <submittedName>
        <fullName evidence="1">Msl0567 protein</fullName>
    </submittedName>
</protein>
<accession>Q98MI4</accession>
<organism evidence="1 2">
    <name type="scientific">Mesorhizobium japonicum (strain LMG 29417 / CECT 9101 / MAFF 303099)</name>
    <name type="common">Mesorhizobium loti (strain MAFF 303099)</name>
    <dbReference type="NCBI Taxonomy" id="266835"/>
    <lineage>
        <taxon>Bacteria</taxon>
        <taxon>Pseudomonadati</taxon>
        <taxon>Pseudomonadota</taxon>
        <taxon>Alphaproteobacteria</taxon>
        <taxon>Hyphomicrobiales</taxon>
        <taxon>Phyllobacteriaceae</taxon>
        <taxon>Mesorhizobium</taxon>
    </lineage>
</organism>
<evidence type="ECO:0000313" key="2">
    <source>
        <dbReference type="Proteomes" id="UP000000552"/>
    </source>
</evidence>
<sequence>MPWGTVMVAPFANCGGLAYVAHVVDMRVDEFAERFQARYRFWVAQRRASSRRRKVPLT</sequence>
<dbReference type="AlphaFoldDB" id="Q98MI4"/>
<name>Q98MI4_RHILO</name>
<dbReference type="EMBL" id="BA000012">
    <property type="protein sequence ID" value="BAB48129.1"/>
    <property type="molecule type" value="Genomic_DNA"/>
</dbReference>
<dbReference type="KEGG" id="mlo:msl0567"/>